<dbReference type="InterPro" id="IPR000015">
    <property type="entry name" value="Fimb_usher"/>
</dbReference>
<reference evidence="12" key="1">
    <citation type="submission" date="2019-11" db="EMBL/GenBank/DDBJ databases">
        <authorList>
            <person name="Feng L."/>
        </authorList>
    </citation>
    <scope>NUCLEOTIDE SEQUENCE</scope>
    <source>
        <strain evidence="12">CAmalonaticusLFYP1</strain>
    </source>
</reference>
<evidence type="ECO:0000256" key="6">
    <source>
        <dbReference type="ARBA" id="ARBA00022729"/>
    </source>
</evidence>
<feature type="domain" description="PapC-like C-terminal" evidence="10">
    <location>
        <begin position="776"/>
        <end position="837"/>
    </location>
</feature>
<dbReference type="Pfam" id="PF13953">
    <property type="entry name" value="PapC_C"/>
    <property type="match status" value="1"/>
</dbReference>
<protein>
    <submittedName>
        <fullName evidence="12">Outer membrane usher protein HtrE</fullName>
    </submittedName>
</protein>
<evidence type="ECO:0000256" key="7">
    <source>
        <dbReference type="ARBA" id="ARBA00023136"/>
    </source>
</evidence>
<dbReference type="FunFam" id="2.60.40.3110:FF:000001">
    <property type="entry name" value="Putative fimbrial outer membrane usher"/>
    <property type="match status" value="1"/>
</dbReference>
<feature type="domain" description="PapC N-terminal" evidence="11">
    <location>
        <begin position="50"/>
        <end position="197"/>
    </location>
</feature>
<proteinExistence type="inferred from homology"/>
<dbReference type="GO" id="GO:0009297">
    <property type="term" value="P:pilus assembly"/>
    <property type="evidence" value="ECO:0007669"/>
    <property type="project" value="InterPro"/>
</dbReference>
<dbReference type="Gene3D" id="2.60.40.2610">
    <property type="entry name" value="Outer membrane usher protein FimD, plug domain"/>
    <property type="match status" value="1"/>
</dbReference>
<evidence type="ECO:0000256" key="4">
    <source>
        <dbReference type="ARBA" id="ARBA00022452"/>
    </source>
</evidence>
<dbReference type="Gene3D" id="2.60.40.2070">
    <property type="match status" value="1"/>
</dbReference>
<keyword evidence="6 9" id="KW-0732">Signal</keyword>
<dbReference type="RefSeq" id="WP_421746561.1">
    <property type="nucleotide sequence ID" value="NZ_CACRTI010000004.1"/>
</dbReference>
<dbReference type="SUPFAM" id="SSF141729">
    <property type="entry name" value="FimD N-terminal domain-like"/>
    <property type="match status" value="1"/>
</dbReference>
<accession>A0A6N2URS6</accession>
<dbReference type="AlphaFoldDB" id="A0A6N2URS6"/>
<gene>
    <name evidence="12" type="primary">htrE</name>
    <name evidence="12" type="ORF">CALFYP1_03238</name>
</gene>
<feature type="signal peptide" evidence="9">
    <location>
        <begin position="1"/>
        <end position="29"/>
    </location>
</feature>
<evidence type="ECO:0000256" key="8">
    <source>
        <dbReference type="ARBA" id="ARBA00023237"/>
    </source>
</evidence>
<keyword evidence="3" id="KW-0813">Transport</keyword>
<comment type="subcellular location">
    <subcellularLocation>
        <location evidence="1">Cell outer membrane</location>
        <topology evidence="1">Multi-pass membrane protein</topology>
    </subcellularLocation>
</comment>
<feature type="chain" id="PRO_5027114222" evidence="9">
    <location>
        <begin position="30"/>
        <end position="859"/>
    </location>
</feature>
<dbReference type="Pfam" id="PF00577">
    <property type="entry name" value="Usher"/>
    <property type="match status" value="1"/>
</dbReference>
<dbReference type="InterPro" id="IPR025949">
    <property type="entry name" value="PapC-like_C"/>
</dbReference>
<organism evidence="12">
    <name type="scientific">Citrobacter amalonaticus</name>
    <dbReference type="NCBI Taxonomy" id="35703"/>
    <lineage>
        <taxon>Bacteria</taxon>
        <taxon>Pseudomonadati</taxon>
        <taxon>Pseudomonadota</taxon>
        <taxon>Gammaproteobacteria</taxon>
        <taxon>Enterobacterales</taxon>
        <taxon>Enterobacteriaceae</taxon>
        <taxon>Citrobacter</taxon>
    </lineage>
</organism>
<dbReference type="PANTHER" id="PTHR30451:SF20">
    <property type="entry name" value="FIMBRIAE USHER"/>
    <property type="match status" value="1"/>
</dbReference>
<evidence type="ECO:0000259" key="10">
    <source>
        <dbReference type="Pfam" id="PF13953"/>
    </source>
</evidence>
<evidence type="ECO:0000256" key="3">
    <source>
        <dbReference type="ARBA" id="ARBA00022448"/>
    </source>
</evidence>
<dbReference type="InterPro" id="IPR043142">
    <property type="entry name" value="PapC-like_C_sf"/>
</dbReference>
<dbReference type="EMBL" id="CACRTI010000004">
    <property type="protein sequence ID" value="VYT20609.1"/>
    <property type="molecule type" value="Genomic_DNA"/>
</dbReference>
<dbReference type="InterPro" id="IPR042186">
    <property type="entry name" value="FimD_plug_dom"/>
</dbReference>
<dbReference type="Gene3D" id="2.60.40.3110">
    <property type="match status" value="1"/>
</dbReference>
<dbReference type="InterPro" id="IPR037224">
    <property type="entry name" value="PapC_N_sf"/>
</dbReference>
<dbReference type="GO" id="GO:0009279">
    <property type="term" value="C:cell outer membrane"/>
    <property type="evidence" value="ECO:0007669"/>
    <property type="project" value="UniProtKB-SubCell"/>
</dbReference>
<dbReference type="InterPro" id="IPR025885">
    <property type="entry name" value="PapC_N"/>
</dbReference>
<evidence type="ECO:0000259" key="11">
    <source>
        <dbReference type="Pfam" id="PF13954"/>
    </source>
</evidence>
<dbReference type="PANTHER" id="PTHR30451">
    <property type="entry name" value="OUTER MEMBRANE USHER PROTEIN"/>
    <property type="match status" value="1"/>
</dbReference>
<name>A0A6N2URS6_CITAM</name>
<dbReference type="Gene3D" id="3.10.20.410">
    <property type="match status" value="1"/>
</dbReference>
<keyword evidence="5" id="KW-0812">Transmembrane</keyword>
<evidence type="ECO:0000256" key="9">
    <source>
        <dbReference type="SAM" id="SignalP"/>
    </source>
</evidence>
<dbReference type="Pfam" id="PF13954">
    <property type="entry name" value="PapC_N"/>
    <property type="match status" value="1"/>
</dbReference>
<keyword evidence="7" id="KW-0472">Membrane</keyword>
<dbReference type="GO" id="GO:0015473">
    <property type="term" value="F:fimbrial usher porin activity"/>
    <property type="evidence" value="ECO:0007669"/>
    <property type="project" value="InterPro"/>
</dbReference>
<comment type="similarity">
    <text evidence="2">Belongs to the fimbrial export usher family.</text>
</comment>
<evidence type="ECO:0000313" key="12">
    <source>
        <dbReference type="EMBL" id="VYT20609.1"/>
    </source>
</evidence>
<keyword evidence="4" id="KW-1134">Transmembrane beta strand</keyword>
<sequence>MSISNKFLPGFYLCCFSTVILSFSFSATANDTENHSGEDKSVSSEETAAEFDTQLLRQDRANQIDVNRFTYGSNVIPGKYLIDIIVNGSQISHEEVTFTEVDKYRAEACLTPKIIQLIKLNMDRVPKDSRSELSNPAACSDLSQLLPNATVHFDADKQQLNIEIPQIYLQHTAQGSVDPSLWDSGVPALMLGYYVNGYDSRYNNADTARSLYSSLNAGLNIGNWYFRHNGSYSWTPEQGGGYQSSNSYVQRDAEFVHGHLYLGQYFTSGQMFNSVSYTGAQLASDDRMLPASQRGYAPEIRGVAKTNAKVTIRQSGHILYQTTVTPGAFLIDDLGQTGYGGDLDVTVEEADGSTQQYSVPYSSLAQSLRPGTQQFTATVGKLRDYNAAEMPLFYETTYMRGLTNILTAYTGLQYSQHYQAALLGGAIGTRAGAISADVTQSTSQIGGKIGNPMGQSYRLSYNKLFDATNSNITIAAYRYSSSGYMDFQTAMSTRDAMNNGSDPDSVSRSKNQFSLSFNQGLPAGLGNLYVSSSMQNYWNNNEGYNTQYQLGYSNNYKLLNYSINASRNKAGNGNDQTTWYLTFSMPLGMGNGTGMPYLSMRYNQDSAGGRGQQANLSGSFGEDNKYGYNVSGAHDDNSGSSGSVSGTWEGSKATMNGSYSTGKGYSSTSVGMSGGMVVHSGGVTFSPYSSDNYALIEAKGAEGAKVAGYAGAVIDGSGYALSPSLVPYQENRIGINPEGSDLGVDFENTAQNVVPRSGSVVKVKFATHTGTPVLITTSWQGEPLPFGADIFDDEDTHVGAVSQGGVIYVKVSKQKGTLLVKWGENANNQCRVPYSLNPDDSSAKGKNAIQRFTAVCQKV</sequence>
<keyword evidence="8" id="KW-0998">Cell outer membrane</keyword>
<evidence type="ECO:0000256" key="2">
    <source>
        <dbReference type="ARBA" id="ARBA00008064"/>
    </source>
</evidence>
<evidence type="ECO:0000256" key="5">
    <source>
        <dbReference type="ARBA" id="ARBA00022692"/>
    </source>
</evidence>
<evidence type="ECO:0000256" key="1">
    <source>
        <dbReference type="ARBA" id="ARBA00004571"/>
    </source>
</evidence>